<comment type="caution">
    <text evidence="1">The sequence shown here is derived from an EMBL/GenBank/DDBJ whole genome shotgun (WGS) entry which is preliminary data.</text>
</comment>
<reference evidence="1" key="1">
    <citation type="journal article" date="2020" name="Fungal Divers.">
        <title>Resolving the Mortierellaceae phylogeny through synthesis of multi-gene phylogenetics and phylogenomics.</title>
        <authorList>
            <person name="Vandepol N."/>
            <person name="Liber J."/>
            <person name="Desiro A."/>
            <person name="Na H."/>
            <person name="Kennedy M."/>
            <person name="Barry K."/>
            <person name="Grigoriev I.V."/>
            <person name="Miller A.N."/>
            <person name="O'Donnell K."/>
            <person name="Stajich J.E."/>
            <person name="Bonito G."/>
        </authorList>
    </citation>
    <scope>NUCLEOTIDE SEQUENCE</scope>
    <source>
        <strain evidence="1">NRRL 6426</strain>
    </source>
</reference>
<accession>A0A9P5UZE5</accession>
<dbReference type="OrthoDB" id="2440092at2759"/>
<evidence type="ECO:0000313" key="2">
    <source>
        <dbReference type="Proteomes" id="UP000748756"/>
    </source>
</evidence>
<dbReference type="AlphaFoldDB" id="A0A9P5UZE5"/>
<dbReference type="EMBL" id="JAAAUQ010002152">
    <property type="protein sequence ID" value="KAF9127108.1"/>
    <property type="molecule type" value="Genomic_DNA"/>
</dbReference>
<organism evidence="1 2">
    <name type="scientific">Linnemannia schmuckeri</name>
    <dbReference type="NCBI Taxonomy" id="64567"/>
    <lineage>
        <taxon>Eukaryota</taxon>
        <taxon>Fungi</taxon>
        <taxon>Fungi incertae sedis</taxon>
        <taxon>Mucoromycota</taxon>
        <taxon>Mortierellomycotina</taxon>
        <taxon>Mortierellomycetes</taxon>
        <taxon>Mortierellales</taxon>
        <taxon>Mortierellaceae</taxon>
        <taxon>Linnemannia</taxon>
    </lineage>
</organism>
<evidence type="ECO:0000313" key="1">
    <source>
        <dbReference type="EMBL" id="KAF9127108.1"/>
    </source>
</evidence>
<protein>
    <submittedName>
        <fullName evidence="1">Uncharacterized protein</fullName>
    </submittedName>
</protein>
<gene>
    <name evidence="1" type="ORF">BG015_004597</name>
</gene>
<name>A0A9P5UZE5_9FUNG</name>
<keyword evidence="2" id="KW-1185">Reference proteome</keyword>
<dbReference type="Proteomes" id="UP000748756">
    <property type="component" value="Unassembled WGS sequence"/>
</dbReference>
<sequence length="223" mass="25780">MRRSVVPAFVYVDRGEPMPNVDKEMWNQLESFYRNLGTLTELEVLILRIKSKEVTWLDDDGRVRKGGEYIRRIFNWAEDPDYGVTPMDDVFSVDDERGKFSSRPSDNLEAKAADASFPGLLSLGDESLGRRGYLSWLSGLTKLRELRGHVQATTSETSKTVGQKELEWMLEHWPRLKVIELLPALRDRHGKPRSLFPVDLSPPHIVWLQKQRPDLYITQELLD</sequence>
<proteinExistence type="predicted"/>